<dbReference type="Proteomes" id="UP000789423">
    <property type="component" value="Unassembled WGS sequence"/>
</dbReference>
<evidence type="ECO:0000256" key="1">
    <source>
        <dbReference type="ARBA" id="ARBA00023125"/>
    </source>
</evidence>
<evidence type="ECO:0000259" key="3">
    <source>
        <dbReference type="PROSITE" id="PS50977"/>
    </source>
</evidence>
<organism evidence="4 5">
    <name type="scientific">Bacillus rhizoplanae</name>
    <dbReference type="NCBI Taxonomy" id="2880966"/>
    <lineage>
        <taxon>Bacteria</taxon>
        <taxon>Bacillati</taxon>
        <taxon>Bacillota</taxon>
        <taxon>Bacilli</taxon>
        <taxon>Bacillales</taxon>
        <taxon>Bacillaceae</taxon>
        <taxon>Bacillus</taxon>
    </lineage>
</organism>
<comment type="caution">
    <text evidence="4">The sequence shown here is derived from an EMBL/GenBank/DDBJ whole genome shotgun (WGS) entry which is preliminary data.</text>
</comment>
<dbReference type="PRINTS" id="PR00455">
    <property type="entry name" value="HTHTETR"/>
</dbReference>
<accession>A0ABN8A062</accession>
<dbReference type="PROSITE" id="PS01081">
    <property type="entry name" value="HTH_TETR_1"/>
    <property type="match status" value="1"/>
</dbReference>
<dbReference type="SUPFAM" id="SSF46689">
    <property type="entry name" value="Homeodomain-like"/>
    <property type="match status" value="1"/>
</dbReference>
<dbReference type="Gene3D" id="1.10.357.10">
    <property type="entry name" value="Tetracycline Repressor, domain 2"/>
    <property type="match status" value="1"/>
</dbReference>
<reference evidence="4 5" key="1">
    <citation type="submission" date="2021-10" db="EMBL/GenBank/DDBJ databases">
        <authorList>
            <person name="Criscuolo A."/>
        </authorList>
    </citation>
    <scope>NUCLEOTIDE SEQUENCE [LARGE SCALE GENOMIC DNA]</scope>
    <source>
        <strain evidence="5">CIP 111899</strain>
    </source>
</reference>
<dbReference type="InterPro" id="IPR023772">
    <property type="entry name" value="DNA-bd_HTH_TetR-type_CS"/>
</dbReference>
<proteinExistence type="predicted"/>
<evidence type="ECO:0000313" key="5">
    <source>
        <dbReference type="Proteomes" id="UP000789423"/>
    </source>
</evidence>
<evidence type="ECO:0000256" key="2">
    <source>
        <dbReference type="PROSITE-ProRule" id="PRU00335"/>
    </source>
</evidence>
<name>A0ABN8A062_9BACI</name>
<protein>
    <recommendedName>
        <fullName evidence="3">HTH tetR-type domain-containing protein</fullName>
    </recommendedName>
</protein>
<feature type="DNA-binding region" description="H-T-H motif" evidence="2">
    <location>
        <begin position="18"/>
        <end position="37"/>
    </location>
</feature>
<dbReference type="PROSITE" id="PS50977">
    <property type="entry name" value="HTH_TETR_2"/>
    <property type="match status" value="1"/>
</dbReference>
<dbReference type="PANTHER" id="PTHR30328:SF54">
    <property type="entry name" value="HTH-TYPE TRANSCRIPTIONAL REPRESSOR SCO4008"/>
    <property type="match status" value="1"/>
</dbReference>
<dbReference type="InterPro" id="IPR001647">
    <property type="entry name" value="HTH_TetR"/>
</dbReference>
<dbReference type="EMBL" id="CAKJTI010000026">
    <property type="protein sequence ID" value="CAG9614367.1"/>
    <property type="molecule type" value="Genomic_DNA"/>
</dbReference>
<dbReference type="PANTHER" id="PTHR30328">
    <property type="entry name" value="TRANSCRIPTIONAL REPRESSOR"/>
    <property type="match status" value="1"/>
</dbReference>
<dbReference type="InterPro" id="IPR009057">
    <property type="entry name" value="Homeodomain-like_sf"/>
</dbReference>
<keyword evidence="1 2" id="KW-0238">DNA-binding</keyword>
<feature type="domain" description="HTH tetR-type" evidence="3">
    <location>
        <begin position="1"/>
        <end position="55"/>
    </location>
</feature>
<dbReference type="Pfam" id="PF00440">
    <property type="entry name" value="TetR_N"/>
    <property type="match status" value="1"/>
</dbReference>
<keyword evidence="5" id="KW-1185">Reference proteome</keyword>
<dbReference type="InterPro" id="IPR050109">
    <property type="entry name" value="HTH-type_TetR-like_transc_reg"/>
</dbReference>
<gene>
    <name evidence="4" type="ORF">BACCIP111899_03594</name>
</gene>
<sequence>MWNVRLRQFAEVGYAQASLGQIAKRAKISKGIISYHFTNKEELLEQVVTNYYIACQSFICPQIEAQTSPRKNASNVY</sequence>
<evidence type="ECO:0000313" key="4">
    <source>
        <dbReference type="EMBL" id="CAG9614367.1"/>
    </source>
</evidence>